<dbReference type="EMBL" id="QJKJ01007386">
    <property type="protein sequence ID" value="RDX83339.1"/>
    <property type="molecule type" value="Genomic_DNA"/>
</dbReference>
<feature type="non-terminal residue" evidence="1">
    <location>
        <position position="1"/>
    </location>
</feature>
<dbReference type="OrthoDB" id="1750639at2759"/>
<sequence length="160" mass="18058">VYERFFTLPVVDLDGLLNGRNTTTGKEGIINLGKGLVLCNVLYVPNLSCDVIFVSQLIYDLSCAITFSDKLCVIQDHTSRTVIGLGEQQVELFHSLCGIDNKTTDHFDLIHCDVWGPYHVHSSCDDFSHVVEVYLLVEKSEVVNTLTLWWLLNLTEKLKL</sequence>
<dbReference type="AlphaFoldDB" id="A0A371FYB9"/>
<keyword evidence="2" id="KW-1185">Reference proteome</keyword>
<name>A0A371FYB9_MUCPR</name>
<accession>A0A371FYB9</accession>
<reference evidence="1" key="1">
    <citation type="submission" date="2018-05" db="EMBL/GenBank/DDBJ databases">
        <title>Draft genome of Mucuna pruriens seed.</title>
        <authorList>
            <person name="Nnadi N.E."/>
            <person name="Vos R."/>
            <person name="Hasami M.H."/>
            <person name="Devisetty U.K."/>
            <person name="Aguiy J.C."/>
        </authorList>
    </citation>
    <scope>NUCLEOTIDE SEQUENCE [LARGE SCALE GENOMIC DNA]</scope>
    <source>
        <strain evidence="1">JCA_2017</strain>
    </source>
</reference>
<comment type="caution">
    <text evidence="1">The sequence shown here is derived from an EMBL/GenBank/DDBJ whole genome shotgun (WGS) entry which is preliminary data.</text>
</comment>
<evidence type="ECO:0000313" key="1">
    <source>
        <dbReference type="EMBL" id="RDX83339.1"/>
    </source>
</evidence>
<organism evidence="1 2">
    <name type="scientific">Mucuna pruriens</name>
    <name type="common">Velvet bean</name>
    <name type="synonym">Dolichos pruriens</name>
    <dbReference type="NCBI Taxonomy" id="157652"/>
    <lineage>
        <taxon>Eukaryota</taxon>
        <taxon>Viridiplantae</taxon>
        <taxon>Streptophyta</taxon>
        <taxon>Embryophyta</taxon>
        <taxon>Tracheophyta</taxon>
        <taxon>Spermatophyta</taxon>
        <taxon>Magnoliopsida</taxon>
        <taxon>eudicotyledons</taxon>
        <taxon>Gunneridae</taxon>
        <taxon>Pentapetalae</taxon>
        <taxon>rosids</taxon>
        <taxon>fabids</taxon>
        <taxon>Fabales</taxon>
        <taxon>Fabaceae</taxon>
        <taxon>Papilionoideae</taxon>
        <taxon>50 kb inversion clade</taxon>
        <taxon>NPAAA clade</taxon>
        <taxon>indigoferoid/millettioid clade</taxon>
        <taxon>Phaseoleae</taxon>
        <taxon>Mucuna</taxon>
    </lineage>
</organism>
<evidence type="ECO:0000313" key="2">
    <source>
        <dbReference type="Proteomes" id="UP000257109"/>
    </source>
</evidence>
<proteinExistence type="predicted"/>
<gene>
    <name evidence="1" type="ORF">CR513_35760</name>
</gene>
<dbReference type="Proteomes" id="UP000257109">
    <property type="component" value="Unassembled WGS sequence"/>
</dbReference>
<protein>
    <submittedName>
        <fullName evidence="1">Uncharacterized protein</fullName>
    </submittedName>
</protein>